<dbReference type="InterPro" id="IPR024983">
    <property type="entry name" value="CHAT_dom"/>
</dbReference>
<dbReference type="InterPro" id="IPR051082">
    <property type="entry name" value="Pentapeptide-BTB/POZ_domain"/>
</dbReference>
<dbReference type="Gene3D" id="2.160.20.80">
    <property type="entry name" value="E3 ubiquitin-protein ligase SopA"/>
    <property type="match status" value="1"/>
</dbReference>
<organism evidence="2 3">
    <name type="scientific">Calothrix parasitica NIES-267</name>
    <dbReference type="NCBI Taxonomy" id="1973488"/>
    <lineage>
        <taxon>Bacteria</taxon>
        <taxon>Bacillati</taxon>
        <taxon>Cyanobacteriota</taxon>
        <taxon>Cyanophyceae</taxon>
        <taxon>Nostocales</taxon>
        <taxon>Calotrichaceae</taxon>
        <taxon>Calothrix</taxon>
    </lineage>
</organism>
<dbReference type="EMBL" id="AP018228">
    <property type="protein sequence ID" value="BAY87680.1"/>
    <property type="molecule type" value="Genomic_DNA"/>
</dbReference>
<dbReference type="PANTHER" id="PTHR14136:SF17">
    <property type="entry name" value="BTB_POZ DOMAIN-CONTAINING PROTEIN KCTD9"/>
    <property type="match status" value="1"/>
</dbReference>
<proteinExistence type="predicted"/>
<dbReference type="PANTHER" id="PTHR14136">
    <property type="entry name" value="BTB_POZ DOMAIN-CONTAINING PROTEIN KCTD9"/>
    <property type="match status" value="1"/>
</dbReference>
<reference evidence="2 3" key="1">
    <citation type="submission" date="2017-06" db="EMBL/GenBank/DDBJ databases">
        <title>Genome sequencing of cyanobaciteial culture collection at National Institute for Environmental Studies (NIES).</title>
        <authorList>
            <person name="Hirose Y."/>
            <person name="Shimura Y."/>
            <person name="Fujisawa T."/>
            <person name="Nakamura Y."/>
            <person name="Kawachi M."/>
        </authorList>
    </citation>
    <scope>NUCLEOTIDE SEQUENCE [LARGE SCALE GENOMIC DNA]</scope>
    <source>
        <strain evidence="2 3">NIES-267</strain>
        <plasmid evidence="3">Plasmid1 dna</plasmid>
    </source>
</reference>
<accession>A0A1Z4M2I5</accession>
<evidence type="ECO:0000313" key="3">
    <source>
        <dbReference type="Proteomes" id="UP000218418"/>
    </source>
</evidence>
<dbReference type="AlphaFoldDB" id="A0A1Z4M2I5"/>
<geneLocation type="plasmid" evidence="3">
    <name>Plasmid1 dna</name>
</geneLocation>
<keyword evidence="3" id="KW-1185">Reference proteome</keyword>
<sequence>MTVGVRNVGYIGWRAIKGDKKHTIIRNSAVAFAAFGGTSFRSADLTDVNFSLANLKNSDFRSATLTRTCFQKVKKLDFVRPGNTYLKHTELRQLIVTGNGQEKNFDREDLRGINLRGANLVDSSFIGTDLSEACLQDANLSRANLVQTQLDNTDFTGATLTGAFIEDWNITHETNFRGVKCEYVYMRFPTKENRNPLRKPDNNVEVFADGEFGDFIQPIFDTLDLYHNQDVDPRAIATAFKELAENNPNSELEIVAIERRGEDKILIRAKTATTANKSELSKEYFINYNQLKSLAEKDFKALITEKESQISRLENMIKTAFERPSFYIETYSNQGDSIMPEASKKESNFDLNGAQLGGGLVNADTVNAEKIGGNITNNAQEQKQNETEANNSAVKTILILASNPKNTPQLRLDEEVREIDAGLQRAKKRELFDLKQRWAIRVQDVYQALLDFKPKIVHFSGHGSGDDGLALEDEASKLKLVDTEALATLFELFSTTVECVVLNACYSEAQAIVIAKYIPYVIGMNQAIGDEAAIKFAIGFYNALGAGESVEFAYKLGCNVIQLDGIPEHLTPVLKKKS</sequence>
<evidence type="ECO:0000313" key="2">
    <source>
        <dbReference type="EMBL" id="BAY87680.1"/>
    </source>
</evidence>
<gene>
    <name evidence="2" type="ORF">NIES267_72040</name>
</gene>
<dbReference type="Pfam" id="PF12770">
    <property type="entry name" value="CHAT"/>
    <property type="match status" value="1"/>
</dbReference>
<dbReference type="InterPro" id="IPR001646">
    <property type="entry name" value="5peptide_repeat"/>
</dbReference>
<dbReference type="Proteomes" id="UP000218418">
    <property type="component" value="Plasmid plasmid1"/>
</dbReference>
<protein>
    <recommendedName>
        <fullName evidence="1">CHAT domain-containing protein</fullName>
    </recommendedName>
</protein>
<dbReference type="SUPFAM" id="SSF141571">
    <property type="entry name" value="Pentapeptide repeat-like"/>
    <property type="match status" value="1"/>
</dbReference>
<feature type="domain" description="CHAT" evidence="1">
    <location>
        <begin position="390"/>
        <end position="549"/>
    </location>
</feature>
<name>A0A1Z4M2I5_9CYAN</name>
<dbReference type="Pfam" id="PF00805">
    <property type="entry name" value="Pentapeptide"/>
    <property type="match status" value="2"/>
</dbReference>
<keyword evidence="2" id="KW-0614">Plasmid</keyword>
<evidence type="ECO:0000259" key="1">
    <source>
        <dbReference type="Pfam" id="PF12770"/>
    </source>
</evidence>